<evidence type="ECO:0000256" key="5">
    <source>
        <dbReference type="ARBA" id="ARBA00022989"/>
    </source>
</evidence>
<proteinExistence type="inferred from homology"/>
<gene>
    <name evidence="7" type="ORF">A9Y76_23280</name>
</gene>
<comment type="similarity">
    <text evidence="2">Belongs to the cytochrome ubiquinol oxidase subunit 2 family.</text>
</comment>
<keyword evidence="6" id="KW-0472">Membrane</keyword>
<evidence type="ECO:0000256" key="4">
    <source>
        <dbReference type="ARBA" id="ARBA00022692"/>
    </source>
</evidence>
<dbReference type="NCBIfam" id="TIGR00203">
    <property type="entry name" value="cydB"/>
    <property type="match status" value="1"/>
</dbReference>
<dbReference type="GO" id="GO:0005886">
    <property type="term" value="C:plasma membrane"/>
    <property type="evidence" value="ECO:0007669"/>
    <property type="project" value="UniProtKB-SubCell"/>
</dbReference>
<keyword evidence="4" id="KW-0812">Transmembrane</keyword>
<dbReference type="Proteomes" id="UP000078572">
    <property type="component" value="Chromosome 2"/>
</dbReference>
<dbReference type="PANTHER" id="PTHR43141:SF4">
    <property type="entry name" value="CYTOCHROME BD2 SUBUNIT II"/>
    <property type="match status" value="1"/>
</dbReference>
<sequence>MLNWFWFAELAFALVAYVVLGGFDIGVGMLTAFAGSKRDEMVASISPVWDGNGTWLVIAGTILFGAFPLVYSIALPALYVPLSAMLAGLVMRGVALEFRHKAVSSRWVWDLLLFVGSLLTALTQGICVGTYARGLPVEHLHYAGNGFEWCAVFPVLCGVGLALGYLLLGAGWLVLKGRGDLHYIGQRSMRDLTPLALLVAALILALTLLTEPTVQTRWIAHPVLFVLPVIGLLALARAPYAAKHGGRAAYIWVGLGCISMVLMLAASYLPYIVPFDVTLSAAAAPAASQSFMFWGAGLFVLPVIVLYTYVAYAVFRGKVSQDHFYH</sequence>
<evidence type="ECO:0000256" key="6">
    <source>
        <dbReference type="ARBA" id="ARBA00023136"/>
    </source>
</evidence>
<reference evidence="8" key="1">
    <citation type="submission" date="2016-06" db="EMBL/GenBank/DDBJ databases">
        <authorList>
            <person name="Xu Y."/>
            <person name="Nagy A."/>
            <person name="Yan X."/>
            <person name="Kim S.W."/>
            <person name="Haley B."/>
            <person name="Liu N.T."/>
            <person name="Nou X."/>
        </authorList>
    </citation>
    <scope>NUCLEOTIDE SEQUENCE [LARGE SCALE GENOMIC DNA]</scope>
    <source>
        <strain evidence="8">ATCC 49129</strain>
    </source>
</reference>
<keyword evidence="3" id="KW-1003">Cell membrane</keyword>
<protein>
    <submittedName>
        <fullName evidence="7">Cytochrome d ubiquinol oxidase subunit II</fullName>
    </submittedName>
</protein>
<accession>A0A192A554</accession>
<dbReference type="PANTHER" id="PTHR43141">
    <property type="entry name" value="CYTOCHROME BD2 SUBUNIT II"/>
    <property type="match status" value="1"/>
</dbReference>
<keyword evidence="5" id="KW-1133">Transmembrane helix</keyword>
<dbReference type="GO" id="GO:0009055">
    <property type="term" value="F:electron transfer activity"/>
    <property type="evidence" value="ECO:0007669"/>
    <property type="project" value="TreeGrafter"/>
</dbReference>
<dbReference type="GO" id="GO:0019646">
    <property type="term" value="P:aerobic electron transport chain"/>
    <property type="evidence" value="ECO:0007669"/>
    <property type="project" value="TreeGrafter"/>
</dbReference>
<dbReference type="InterPro" id="IPR003317">
    <property type="entry name" value="Cyt-d_oxidase_su2"/>
</dbReference>
<dbReference type="RefSeq" id="WP_064808012.1">
    <property type="nucleotide sequence ID" value="NZ_CP016023.1"/>
</dbReference>
<dbReference type="Pfam" id="PF02322">
    <property type="entry name" value="Cyt_bd_oxida_II"/>
    <property type="match status" value="1"/>
</dbReference>
<evidence type="ECO:0000256" key="3">
    <source>
        <dbReference type="ARBA" id="ARBA00022475"/>
    </source>
</evidence>
<comment type="subcellular location">
    <subcellularLocation>
        <location evidence="1">Cell membrane</location>
        <topology evidence="1">Multi-pass membrane protein</topology>
    </subcellularLocation>
</comment>
<name>A0A192A554_9RALS</name>
<evidence type="ECO:0000256" key="2">
    <source>
        <dbReference type="ARBA" id="ARBA00007543"/>
    </source>
</evidence>
<keyword evidence="8" id="KW-1185">Reference proteome</keyword>
<dbReference type="GeneID" id="61528968"/>
<evidence type="ECO:0000313" key="7">
    <source>
        <dbReference type="EMBL" id="ANJ75422.1"/>
    </source>
</evidence>
<organism evidence="7 8">
    <name type="scientific">Ralstonia insidiosa</name>
    <dbReference type="NCBI Taxonomy" id="190721"/>
    <lineage>
        <taxon>Bacteria</taxon>
        <taxon>Pseudomonadati</taxon>
        <taxon>Pseudomonadota</taxon>
        <taxon>Betaproteobacteria</taxon>
        <taxon>Burkholderiales</taxon>
        <taxon>Burkholderiaceae</taxon>
        <taxon>Ralstonia</taxon>
    </lineage>
</organism>
<evidence type="ECO:0000256" key="1">
    <source>
        <dbReference type="ARBA" id="ARBA00004651"/>
    </source>
</evidence>
<dbReference type="OrthoDB" id="9776710at2"/>
<dbReference type="EMBL" id="CP016023">
    <property type="protein sequence ID" value="ANJ75422.1"/>
    <property type="molecule type" value="Genomic_DNA"/>
</dbReference>
<dbReference type="GO" id="GO:0070069">
    <property type="term" value="C:cytochrome complex"/>
    <property type="evidence" value="ECO:0007669"/>
    <property type="project" value="TreeGrafter"/>
</dbReference>
<dbReference type="AlphaFoldDB" id="A0A192A554"/>
<evidence type="ECO:0000313" key="8">
    <source>
        <dbReference type="Proteomes" id="UP000078572"/>
    </source>
</evidence>
<dbReference type="GO" id="GO:0016682">
    <property type="term" value="F:oxidoreductase activity, acting on diphenols and related substances as donors, oxygen as acceptor"/>
    <property type="evidence" value="ECO:0007669"/>
    <property type="project" value="TreeGrafter"/>
</dbReference>